<protein>
    <submittedName>
        <fullName evidence="1">Fimbrial protein</fullName>
    </submittedName>
</protein>
<dbReference type="GO" id="GO:0007155">
    <property type="term" value="P:cell adhesion"/>
    <property type="evidence" value="ECO:0007669"/>
    <property type="project" value="InterPro"/>
</dbReference>
<dbReference type="EMBL" id="UARS01000007">
    <property type="protein sequence ID" value="SPW48104.1"/>
    <property type="molecule type" value="Genomic_DNA"/>
</dbReference>
<dbReference type="AlphaFoldDB" id="A0A2X1JZJ0"/>
<dbReference type="Proteomes" id="UP000250561">
    <property type="component" value="Unassembled WGS sequence"/>
</dbReference>
<evidence type="ECO:0000313" key="1">
    <source>
        <dbReference type="EMBL" id="SPW48104.1"/>
    </source>
</evidence>
<proteinExistence type="predicted"/>
<dbReference type="Gene3D" id="2.60.40.1090">
    <property type="entry name" value="Fimbrial-type adhesion domain"/>
    <property type="match status" value="1"/>
</dbReference>
<dbReference type="GO" id="GO:0009289">
    <property type="term" value="C:pilus"/>
    <property type="evidence" value="ECO:0007669"/>
    <property type="project" value="InterPro"/>
</dbReference>
<sequence>MLFQEHNFALFFGLVTALCSPVSLANKDVDLTANIVSSTCQIEINNNGVVDLGTVTLDYFSNNITPDTDYAGGKNFTVNVVSCDNLQTTQSQIKFDFQPQTGSLAQANQQVFSKPIRVTIYRS</sequence>
<accession>A0A2X1JZJ0</accession>
<dbReference type="SUPFAM" id="SSF49401">
    <property type="entry name" value="Bacterial adhesins"/>
    <property type="match status" value="1"/>
</dbReference>
<evidence type="ECO:0000313" key="2">
    <source>
        <dbReference type="Proteomes" id="UP000250561"/>
    </source>
</evidence>
<dbReference type="InterPro" id="IPR036937">
    <property type="entry name" value="Adhesion_dom_fimbrial_sf"/>
</dbReference>
<name>A0A2X1JZJ0_ECOLX</name>
<dbReference type="NCBIfam" id="NF011794">
    <property type="entry name" value="PRK15262.1"/>
    <property type="match status" value="1"/>
</dbReference>
<organism evidence="1 2">
    <name type="scientific">Escherichia coli</name>
    <dbReference type="NCBI Taxonomy" id="562"/>
    <lineage>
        <taxon>Bacteria</taxon>
        <taxon>Pseudomonadati</taxon>
        <taxon>Pseudomonadota</taxon>
        <taxon>Gammaproteobacteria</taxon>
        <taxon>Enterobacterales</taxon>
        <taxon>Enterobacteriaceae</taxon>
        <taxon>Escherichia</taxon>
    </lineage>
</organism>
<gene>
    <name evidence="1" type="primary">yadK</name>
    <name evidence="1" type="ORF">NCTC11126_03582</name>
</gene>
<reference evidence="1 2" key="1">
    <citation type="submission" date="2018-06" db="EMBL/GenBank/DDBJ databases">
        <authorList>
            <consortium name="Pathogen Informatics"/>
            <person name="Doyle S."/>
        </authorList>
    </citation>
    <scope>NUCLEOTIDE SEQUENCE [LARGE SCALE GENOMIC DNA]</scope>
    <source>
        <strain evidence="1 2">NCTC11126</strain>
    </source>
</reference>
<dbReference type="InterPro" id="IPR008966">
    <property type="entry name" value="Adhesion_dom_sf"/>
</dbReference>